<dbReference type="InterPro" id="IPR002781">
    <property type="entry name" value="TM_pro_TauE-like"/>
</dbReference>
<proteinExistence type="inferred from homology"/>
<comment type="subcellular location">
    <subcellularLocation>
        <location evidence="1 8">Cell membrane</location>
        <topology evidence="1 8">Multi-pass membrane protein</topology>
    </subcellularLocation>
</comment>
<evidence type="ECO:0000256" key="1">
    <source>
        <dbReference type="ARBA" id="ARBA00004651"/>
    </source>
</evidence>
<gene>
    <name evidence="9" type="ORF">DFP86_102167</name>
</gene>
<dbReference type="Pfam" id="PF01925">
    <property type="entry name" value="TauE"/>
    <property type="match status" value="1"/>
</dbReference>
<evidence type="ECO:0000256" key="4">
    <source>
        <dbReference type="ARBA" id="ARBA00022475"/>
    </source>
</evidence>
<evidence type="ECO:0000256" key="8">
    <source>
        <dbReference type="RuleBase" id="RU363041"/>
    </source>
</evidence>
<feature type="transmembrane region" description="Helical" evidence="8">
    <location>
        <begin position="99"/>
        <end position="116"/>
    </location>
</feature>
<reference evidence="9 10" key="1">
    <citation type="submission" date="2019-03" db="EMBL/GenBank/DDBJ databases">
        <title>Genomic Encyclopedia of Type Strains, Phase III (KMG-III): the genomes of soil and plant-associated and newly described type strains.</title>
        <authorList>
            <person name="Whitman W."/>
        </authorList>
    </citation>
    <scope>NUCLEOTIDE SEQUENCE [LARGE SCALE GENOMIC DNA]</scope>
    <source>
        <strain evidence="9 10">CECT 8976</strain>
    </source>
</reference>
<dbReference type="PANTHER" id="PTHR30269">
    <property type="entry name" value="TRANSMEMBRANE PROTEIN YFCA"/>
    <property type="match status" value="1"/>
</dbReference>
<keyword evidence="5 8" id="KW-0812">Transmembrane</keyword>
<dbReference type="GO" id="GO:0005886">
    <property type="term" value="C:plasma membrane"/>
    <property type="evidence" value="ECO:0007669"/>
    <property type="project" value="UniProtKB-SubCell"/>
</dbReference>
<feature type="transmembrane region" description="Helical" evidence="8">
    <location>
        <begin position="137"/>
        <end position="165"/>
    </location>
</feature>
<comment type="caution">
    <text evidence="9">The sequence shown here is derived from an EMBL/GenBank/DDBJ whole genome shotgun (WGS) entry which is preliminary data.</text>
</comment>
<sequence>MLTLSLLCLFAFSAGLIDSAVGGGGLVQIPAIFTLLPRELPVNLLGSNKLVSALGTSFAARSYLKRVRLPWAVILPAACAAFAMAFVGAAAVSLVPKNLLRPLVLVLMLLIGWYTLQKKDFGALHVPRDIGTREKAMALLFGAGIGFYDGLFGPGTGSFLIFLFIRYYGFDFIHASASAKLVNLATNIAALVFFIPAQHVLYRYALPMGVCNILGAVAGSWLAIRQGTVFVRKLFLCLTGGLILKLGYDLLV</sequence>
<comment type="similarity">
    <text evidence="2 8">Belongs to the 4-toluene sulfonate uptake permease (TSUP) (TC 2.A.102) family.</text>
</comment>
<feature type="transmembrane region" description="Helical" evidence="8">
    <location>
        <begin position="71"/>
        <end position="93"/>
    </location>
</feature>
<keyword evidence="3" id="KW-0813">Transport</keyword>
<dbReference type="PANTHER" id="PTHR30269:SF0">
    <property type="entry name" value="MEMBRANE TRANSPORTER PROTEIN YFCA-RELATED"/>
    <property type="match status" value="1"/>
</dbReference>
<evidence type="ECO:0000256" key="6">
    <source>
        <dbReference type="ARBA" id="ARBA00022989"/>
    </source>
</evidence>
<feature type="transmembrane region" description="Helical" evidence="8">
    <location>
        <begin position="230"/>
        <end position="248"/>
    </location>
</feature>
<evidence type="ECO:0000313" key="9">
    <source>
        <dbReference type="EMBL" id="TDR82054.1"/>
    </source>
</evidence>
<evidence type="ECO:0000256" key="5">
    <source>
        <dbReference type="ARBA" id="ARBA00022692"/>
    </source>
</evidence>
<feature type="transmembrane region" description="Helical" evidence="8">
    <location>
        <begin position="204"/>
        <end position="224"/>
    </location>
</feature>
<keyword evidence="4 8" id="KW-1003">Cell membrane</keyword>
<dbReference type="OrthoDB" id="554695at2"/>
<name>A0A4R7BAV1_9NEIS</name>
<feature type="transmembrane region" description="Helical" evidence="8">
    <location>
        <begin position="177"/>
        <end position="197"/>
    </location>
</feature>
<dbReference type="EMBL" id="SNZP01000002">
    <property type="protein sequence ID" value="TDR82054.1"/>
    <property type="molecule type" value="Genomic_DNA"/>
</dbReference>
<organism evidence="9 10">
    <name type="scientific">Paludibacterium purpuratum</name>
    <dbReference type="NCBI Taxonomy" id="1144873"/>
    <lineage>
        <taxon>Bacteria</taxon>
        <taxon>Pseudomonadati</taxon>
        <taxon>Pseudomonadota</taxon>
        <taxon>Betaproteobacteria</taxon>
        <taxon>Neisseriales</taxon>
        <taxon>Chromobacteriaceae</taxon>
        <taxon>Paludibacterium</taxon>
    </lineage>
</organism>
<dbReference type="InterPro" id="IPR052017">
    <property type="entry name" value="TSUP"/>
</dbReference>
<protein>
    <recommendedName>
        <fullName evidence="8">Probable membrane transporter protein</fullName>
    </recommendedName>
</protein>
<evidence type="ECO:0000256" key="7">
    <source>
        <dbReference type="ARBA" id="ARBA00023136"/>
    </source>
</evidence>
<dbReference type="RefSeq" id="WP_133678488.1">
    <property type="nucleotide sequence ID" value="NZ_SNZP01000002.1"/>
</dbReference>
<dbReference type="AlphaFoldDB" id="A0A4R7BAV1"/>
<evidence type="ECO:0000256" key="2">
    <source>
        <dbReference type="ARBA" id="ARBA00009142"/>
    </source>
</evidence>
<evidence type="ECO:0000256" key="3">
    <source>
        <dbReference type="ARBA" id="ARBA00022448"/>
    </source>
</evidence>
<accession>A0A4R7BAV1</accession>
<dbReference type="Proteomes" id="UP000295611">
    <property type="component" value="Unassembled WGS sequence"/>
</dbReference>
<evidence type="ECO:0000313" key="10">
    <source>
        <dbReference type="Proteomes" id="UP000295611"/>
    </source>
</evidence>
<keyword evidence="10" id="KW-1185">Reference proteome</keyword>
<keyword evidence="7 8" id="KW-0472">Membrane</keyword>
<keyword evidence="6 8" id="KW-1133">Transmembrane helix</keyword>